<dbReference type="Proteomes" id="UP000464374">
    <property type="component" value="Chromosome"/>
</dbReference>
<sequence length="176" mass="19201">MNKPLRICIVCMSCIMLSGLIGLCTNLINAVISPEYFINIMHWEEVENLIRSAGAQGLYQGLGQGLFFALVFSCVYIISNNAELNISAVLKWIVCMGLASIGLWVIGGIIAIALSALSPEFYKQTFIGVPDGYAAMFRYAWVGGSIWGITFGGITVMIIGTVLFRNMSKRCKGNLK</sequence>
<dbReference type="RefSeq" id="WP_162662935.1">
    <property type="nucleotide sequence ID" value="NZ_CP048020.1"/>
</dbReference>
<feature type="transmembrane region" description="Helical" evidence="1">
    <location>
        <begin position="137"/>
        <end position="164"/>
    </location>
</feature>
<keyword evidence="1" id="KW-0812">Transmembrane</keyword>
<keyword evidence="1" id="KW-0472">Membrane</keyword>
<dbReference type="AlphaFoldDB" id="A0A6P1XZ44"/>
<protein>
    <submittedName>
        <fullName evidence="2">Uncharacterized protein</fullName>
    </submittedName>
</protein>
<name>A0A6P1XZ44_9SPIR</name>
<evidence type="ECO:0000313" key="2">
    <source>
        <dbReference type="EMBL" id="QHX42778.1"/>
    </source>
</evidence>
<evidence type="ECO:0000313" key="3">
    <source>
        <dbReference type="Proteomes" id="UP000464374"/>
    </source>
</evidence>
<reference evidence="2 3" key="1">
    <citation type="submission" date="2020-01" db="EMBL/GenBank/DDBJ databases">
        <title>Complete genome sequence of a human oral phylogroup 1 Treponema sp. strain ATCC 700766, originally isolated from periodontitis dental plaque.</title>
        <authorList>
            <person name="Chan Y."/>
            <person name="Huo Y.-B."/>
            <person name="Yu X.-L."/>
            <person name="Zeng H."/>
            <person name="Leung W.-K."/>
            <person name="Watt R.M."/>
        </authorList>
    </citation>
    <scope>NUCLEOTIDE SEQUENCE [LARGE SCALE GENOMIC DNA]</scope>
    <source>
        <strain evidence="2 3">OMZ 804</strain>
    </source>
</reference>
<feature type="transmembrane region" description="Helical" evidence="1">
    <location>
        <begin position="58"/>
        <end position="78"/>
    </location>
</feature>
<organism evidence="2 3">
    <name type="scientific">Treponema vincentii</name>
    <dbReference type="NCBI Taxonomy" id="69710"/>
    <lineage>
        <taxon>Bacteria</taxon>
        <taxon>Pseudomonadati</taxon>
        <taxon>Spirochaetota</taxon>
        <taxon>Spirochaetia</taxon>
        <taxon>Spirochaetales</taxon>
        <taxon>Treponemataceae</taxon>
        <taxon>Treponema</taxon>
    </lineage>
</organism>
<dbReference type="EMBL" id="CP048020">
    <property type="protein sequence ID" value="QHX42778.1"/>
    <property type="molecule type" value="Genomic_DNA"/>
</dbReference>
<feature type="transmembrane region" description="Helical" evidence="1">
    <location>
        <begin position="7"/>
        <end position="32"/>
    </location>
</feature>
<gene>
    <name evidence="2" type="ORF">GWP43_04160</name>
</gene>
<keyword evidence="1" id="KW-1133">Transmembrane helix</keyword>
<proteinExistence type="predicted"/>
<evidence type="ECO:0000256" key="1">
    <source>
        <dbReference type="SAM" id="Phobius"/>
    </source>
</evidence>
<dbReference type="KEGG" id="trz:GWP43_04160"/>
<accession>A0A6P1XZ44</accession>
<feature type="transmembrane region" description="Helical" evidence="1">
    <location>
        <begin position="90"/>
        <end position="117"/>
    </location>
</feature>